<sequence>MAEEDKAIIDELEKLWDKFSQTEIAVKYQSELQKFKEWLSTMGPKLLMARAKEAAGRGNPVARDYTLDYALGMLRRGGERVLVNMFAAYLVERGVASQYYLIKNKLVAGGESIATWLRVLRALQKS</sequence>
<comment type="caution">
    <text evidence="1">The sequence shown here is derived from an EMBL/GenBank/DDBJ whole genome shotgun (WGS) entry which is preliminary data.</text>
</comment>
<dbReference type="Proteomes" id="UP000033636">
    <property type="component" value="Unassembled WGS sequence"/>
</dbReference>
<organism evidence="1 2">
    <name type="scientific">Thermoproteus sp. AZ2</name>
    <dbReference type="NCBI Taxonomy" id="1609232"/>
    <lineage>
        <taxon>Archaea</taxon>
        <taxon>Thermoproteota</taxon>
        <taxon>Thermoprotei</taxon>
        <taxon>Thermoproteales</taxon>
        <taxon>Thermoproteaceae</taxon>
        <taxon>Thermoproteus</taxon>
    </lineage>
</organism>
<accession>A0ACC6V0T3</accession>
<evidence type="ECO:0000313" key="2">
    <source>
        <dbReference type="Proteomes" id="UP000033636"/>
    </source>
</evidence>
<name>A0ACC6V0T3_9CREN</name>
<proteinExistence type="predicted"/>
<evidence type="ECO:0000313" key="1">
    <source>
        <dbReference type="EMBL" id="MFB6490659.1"/>
    </source>
</evidence>
<dbReference type="EMBL" id="JZWT02000012">
    <property type="protein sequence ID" value="MFB6490659.1"/>
    <property type="molecule type" value="Genomic_DNA"/>
</dbReference>
<reference evidence="1" key="1">
    <citation type="submission" date="2024-07" db="EMBL/GenBank/DDBJ databases">
        <title>Metagenome and Metagenome-Assembled Genomes of Archaea from a hot spring from the geothermal field of Los Azufres, Mexico.</title>
        <authorList>
            <person name="Marin-Paredes R."/>
            <person name="Martinez-Romero E."/>
            <person name="Servin-Garciduenas L.E."/>
        </authorList>
    </citation>
    <scope>NUCLEOTIDE SEQUENCE</scope>
</reference>
<protein>
    <submittedName>
        <fullName evidence="1">Uncharacterized protein</fullName>
    </submittedName>
</protein>
<gene>
    <name evidence="1" type="ORF">TU35_005335</name>
</gene>